<feature type="region of interest" description="Disordered" evidence="1">
    <location>
        <begin position="1"/>
        <end position="23"/>
    </location>
</feature>
<evidence type="ECO:0000313" key="3">
    <source>
        <dbReference type="EMBL" id="GAA5414300.1"/>
    </source>
</evidence>
<gene>
    <name evidence="3" type="ORF">UREOM_0110</name>
</gene>
<evidence type="ECO:0000313" key="4">
    <source>
        <dbReference type="Proteomes" id="UP001449582"/>
    </source>
</evidence>
<sequence>MEKQAQRYTKTKKKLTQEPEVKKERELKLSHKLLIVSVMFILCIGAIVAIVLLLVKKYHS</sequence>
<keyword evidence="2" id="KW-0812">Transmembrane</keyword>
<keyword evidence="2" id="KW-0472">Membrane</keyword>
<evidence type="ECO:0000256" key="2">
    <source>
        <dbReference type="SAM" id="Phobius"/>
    </source>
</evidence>
<dbReference type="RefSeq" id="WP_353289466.1">
    <property type="nucleotide sequence ID" value="NZ_BAABQM010000001.1"/>
</dbReference>
<name>A0ABP9U5I0_9BACT</name>
<proteinExistence type="predicted"/>
<dbReference type="Proteomes" id="UP001449582">
    <property type="component" value="Unassembled WGS sequence"/>
</dbReference>
<comment type="caution">
    <text evidence="3">The sequence shown here is derived from an EMBL/GenBank/DDBJ whole genome shotgun (WGS) entry which is preliminary data.</text>
</comment>
<evidence type="ECO:0000256" key="1">
    <source>
        <dbReference type="SAM" id="MobiDB-lite"/>
    </source>
</evidence>
<keyword evidence="4" id="KW-1185">Reference proteome</keyword>
<protein>
    <submittedName>
        <fullName evidence="3">Uncharacterized protein</fullName>
    </submittedName>
</protein>
<reference evidence="3" key="1">
    <citation type="submission" date="2024-02" db="EMBL/GenBank/DDBJ databases">
        <title>Draft genome sequence of new strains in genus Ureaplasma.</title>
        <authorList>
            <person name="Nakajima Y."/>
            <person name="Segawa T."/>
        </authorList>
    </citation>
    <scope>NUCLEOTIDE SEQUENCE [LARGE SCALE GENOMIC DNA]</scope>
    <source>
        <strain evidence="3">OM1</strain>
    </source>
</reference>
<feature type="transmembrane region" description="Helical" evidence="2">
    <location>
        <begin position="33"/>
        <end position="55"/>
    </location>
</feature>
<organism evidence="3 4">
    <name type="scientific">Ureaplasma ceti</name>
    <dbReference type="NCBI Taxonomy" id="3119530"/>
    <lineage>
        <taxon>Bacteria</taxon>
        <taxon>Bacillati</taxon>
        <taxon>Mycoplasmatota</taxon>
        <taxon>Mycoplasmoidales</taxon>
        <taxon>Mycoplasmoidaceae</taxon>
        <taxon>Ureaplasma</taxon>
    </lineage>
</organism>
<keyword evidence="2" id="KW-1133">Transmembrane helix</keyword>
<dbReference type="EMBL" id="BAABQM010000001">
    <property type="protein sequence ID" value="GAA5414300.1"/>
    <property type="molecule type" value="Genomic_DNA"/>
</dbReference>
<accession>A0ABP9U5I0</accession>